<comment type="caution">
    <text evidence="2">The sequence shown here is derived from an EMBL/GenBank/DDBJ whole genome shotgun (WGS) entry which is preliminary data.</text>
</comment>
<evidence type="ECO:0000259" key="1">
    <source>
        <dbReference type="PROSITE" id="PS50181"/>
    </source>
</evidence>
<reference evidence="2" key="1">
    <citation type="journal article" date="2021" name="Nat. Commun.">
        <title>Genetic determinants of endophytism in the Arabidopsis root mycobiome.</title>
        <authorList>
            <person name="Mesny F."/>
            <person name="Miyauchi S."/>
            <person name="Thiergart T."/>
            <person name="Pickel B."/>
            <person name="Atanasova L."/>
            <person name="Karlsson M."/>
            <person name="Huettel B."/>
            <person name="Barry K.W."/>
            <person name="Haridas S."/>
            <person name="Chen C."/>
            <person name="Bauer D."/>
            <person name="Andreopoulos W."/>
            <person name="Pangilinan J."/>
            <person name="LaButti K."/>
            <person name="Riley R."/>
            <person name="Lipzen A."/>
            <person name="Clum A."/>
            <person name="Drula E."/>
            <person name="Henrissat B."/>
            <person name="Kohler A."/>
            <person name="Grigoriev I.V."/>
            <person name="Martin F.M."/>
            <person name="Hacquard S."/>
        </authorList>
    </citation>
    <scope>NUCLEOTIDE SEQUENCE</scope>
    <source>
        <strain evidence="2">MPI-CAGE-CH-0230</strain>
    </source>
</reference>
<dbReference type="PROSITE" id="PS50181">
    <property type="entry name" value="FBOX"/>
    <property type="match status" value="1"/>
</dbReference>
<organism evidence="2 3">
    <name type="scientific">Microdochium trichocladiopsis</name>
    <dbReference type="NCBI Taxonomy" id="1682393"/>
    <lineage>
        <taxon>Eukaryota</taxon>
        <taxon>Fungi</taxon>
        <taxon>Dikarya</taxon>
        <taxon>Ascomycota</taxon>
        <taxon>Pezizomycotina</taxon>
        <taxon>Sordariomycetes</taxon>
        <taxon>Xylariomycetidae</taxon>
        <taxon>Xylariales</taxon>
        <taxon>Microdochiaceae</taxon>
        <taxon>Microdochium</taxon>
    </lineage>
</organism>
<keyword evidence="3" id="KW-1185">Reference proteome</keyword>
<dbReference type="InterPro" id="IPR002110">
    <property type="entry name" value="Ankyrin_rpt"/>
</dbReference>
<protein>
    <recommendedName>
        <fullName evidence="1">F-box domain-containing protein</fullName>
    </recommendedName>
</protein>
<evidence type="ECO:0000313" key="2">
    <source>
        <dbReference type="EMBL" id="KAH7021558.1"/>
    </source>
</evidence>
<dbReference type="AlphaFoldDB" id="A0A9P8XWN1"/>
<dbReference type="Gene3D" id="1.20.1280.50">
    <property type="match status" value="1"/>
</dbReference>
<dbReference type="Pfam" id="PF00646">
    <property type="entry name" value="F-box"/>
    <property type="match status" value="1"/>
</dbReference>
<dbReference type="SUPFAM" id="SSF81383">
    <property type="entry name" value="F-box domain"/>
    <property type="match status" value="1"/>
</dbReference>
<dbReference type="SUPFAM" id="SSF48403">
    <property type="entry name" value="Ankyrin repeat"/>
    <property type="match status" value="1"/>
</dbReference>
<dbReference type="Proteomes" id="UP000756346">
    <property type="component" value="Unassembled WGS sequence"/>
</dbReference>
<dbReference type="InterPro" id="IPR036047">
    <property type="entry name" value="F-box-like_dom_sf"/>
</dbReference>
<feature type="domain" description="F-box" evidence="1">
    <location>
        <begin position="11"/>
        <end position="55"/>
    </location>
</feature>
<sequence length="311" mass="34120">MATEGLCSGSPFPLTRLPPELLVYVLENLNAKSLWYAERVCQALRHAAHSAFRGVYGPGVRHRVALSPSPLRELAIEEYKLDCNPFHYTWEITALLYAIYEHVHSPIDSGNQSFAVFSLLSLRRSDAAHSPVWLETVALALMIQGRLREADKYYAQLAAIGPPSEGMVIAQARYGSHKRFVEALQRLGAEPSSAMLDKLVIGAAARGDVDLLEYLCAKYVINLCCIVDRHSVASAAASGGQNTVLEFLQGRGVDITGHHLWPSPILAAVNHGHYETVSYLLAKGAPTKIDGEFLAVHAIWRGRLSVLRLLS</sequence>
<name>A0A9P8XWN1_9PEZI</name>
<dbReference type="OrthoDB" id="4779832at2759"/>
<dbReference type="GeneID" id="70189084"/>
<gene>
    <name evidence="2" type="ORF">B0I36DRAFT_367948</name>
</gene>
<accession>A0A9P8XWN1</accession>
<evidence type="ECO:0000313" key="3">
    <source>
        <dbReference type="Proteomes" id="UP000756346"/>
    </source>
</evidence>
<dbReference type="Pfam" id="PF00023">
    <property type="entry name" value="Ank"/>
    <property type="match status" value="1"/>
</dbReference>
<dbReference type="InterPro" id="IPR036770">
    <property type="entry name" value="Ankyrin_rpt-contain_sf"/>
</dbReference>
<proteinExistence type="predicted"/>
<dbReference type="CDD" id="cd09917">
    <property type="entry name" value="F-box_SF"/>
    <property type="match status" value="1"/>
</dbReference>
<dbReference type="EMBL" id="JAGTJQ010000010">
    <property type="protein sequence ID" value="KAH7021558.1"/>
    <property type="molecule type" value="Genomic_DNA"/>
</dbReference>
<dbReference type="Gene3D" id="1.25.40.20">
    <property type="entry name" value="Ankyrin repeat-containing domain"/>
    <property type="match status" value="1"/>
</dbReference>
<dbReference type="InterPro" id="IPR001810">
    <property type="entry name" value="F-box_dom"/>
</dbReference>
<dbReference type="RefSeq" id="XP_046007759.1">
    <property type="nucleotide sequence ID" value="XM_046159538.1"/>
</dbReference>